<sequence length="729" mass="79031">MIRFRIGHRWKREPADPPHDSVALELDGVNLLPGAVEESLVETVPALVEAVAALHSGGRRLAQVSLPEAHLELVLRRSGADIELQVASLSRPARLLRPPLRLDSEELAEAALECGRAFREDVARVAPRRLTEPYRQVLERALEQLEEPAHYREELRPEPFTRRVAPPALPGFGFALDDTDDVLRRSAREKGPALASLLCPGEVWLALPERPVAWRAPGPPFLTALELARQAADLARAVELGEPRYSFEPAGIRPEVSLDLKAGEARLGGTTLPLQGEALVAAMYHLGQALAVALSERERSLASNPYLVELTERCREGLSHLRGAVQPPEQGAAVVPARTALSSGASRPLKVPGRLRRLRFENLWEQRKLAAADEGRLMMGRQSLVYSSPQMACAFDRKTGKQLWRRAATHGVAASVDGYSLAASAVRVCGFQGKGAGARWLHDHDGLRIGPTLLRQDGLLLTLSDDRTALAFNEVTGREMWRLAPPRTRRSHLALQAHRALLATDSGYLYGLDLTDGQVRFRVSATLPFLGPPVPWGRRFVATLGQGSHFALLLSDAHTGESAWTFEMSLALPSVPLPSGKRLYIAGELEGEGVLLCIDSSGQTRWQRVLHLGPGPFALARLPGAVLVTSALGAAARLNEDGEVDWRVGAAGEQLSRALQPIISRGVVLVPGERVRAVDPHSGHVLAEVRAGAGLMAMQADAQLNLYFLDELGTLSAYRLGSHFAVVGG</sequence>
<protein>
    <submittedName>
        <fullName evidence="2">PQQ-binding-like beta-propeller repeat protein</fullName>
    </submittedName>
</protein>
<gene>
    <name evidence="2" type="ORF">F0U60_30510</name>
</gene>
<evidence type="ECO:0000259" key="1">
    <source>
        <dbReference type="Pfam" id="PF13360"/>
    </source>
</evidence>
<feature type="domain" description="Pyrrolo-quinoline quinone repeat" evidence="1">
    <location>
        <begin position="556"/>
        <end position="688"/>
    </location>
</feature>
<dbReference type="Pfam" id="PF13360">
    <property type="entry name" value="PQQ_2"/>
    <property type="match status" value="2"/>
</dbReference>
<organism evidence="2 3">
    <name type="scientific">Archangium minus</name>
    <dbReference type="NCBI Taxonomy" id="83450"/>
    <lineage>
        <taxon>Bacteria</taxon>
        <taxon>Pseudomonadati</taxon>
        <taxon>Myxococcota</taxon>
        <taxon>Myxococcia</taxon>
        <taxon>Myxococcales</taxon>
        <taxon>Cystobacterineae</taxon>
        <taxon>Archangiaceae</taxon>
        <taxon>Archangium</taxon>
    </lineage>
</organism>
<dbReference type="Proteomes" id="UP001611383">
    <property type="component" value="Chromosome"/>
</dbReference>
<dbReference type="PANTHER" id="PTHR34512:SF30">
    <property type="entry name" value="OUTER MEMBRANE PROTEIN ASSEMBLY FACTOR BAMB"/>
    <property type="match status" value="1"/>
</dbReference>
<dbReference type="InterPro" id="IPR002372">
    <property type="entry name" value="PQQ_rpt_dom"/>
</dbReference>
<evidence type="ECO:0000313" key="2">
    <source>
        <dbReference type="EMBL" id="WNG47994.1"/>
    </source>
</evidence>
<dbReference type="EMBL" id="CP043494">
    <property type="protein sequence ID" value="WNG47994.1"/>
    <property type="molecule type" value="Genomic_DNA"/>
</dbReference>
<dbReference type="RefSeq" id="WP_395804951.1">
    <property type="nucleotide sequence ID" value="NZ_CP043494.1"/>
</dbReference>
<dbReference type="Gene3D" id="2.130.10.10">
    <property type="entry name" value="YVTN repeat-like/Quinoprotein amine dehydrogenase"/>
    <property type="match status" value="1"/>
</dbReference>
<keyword evidence="3" id="KW-1185">Reference proteome</keyword>
<dbReference type="InterPro" id="IPR011047">
    <property type="entry name" value="Quinoprotein_ADH-like_sf"/>
</dbReference>
<accession>A0ABY9WXW1</accession>
<reference evidence="2 3" key="1">
    <citation type="submission" date="2019-08" db="EMBL/GenBank/DDBJ databases">
        <title>Archangium and Cystobacter genomes.</title>
        <authorList>
            <person name="Chen I.-C.K."/>
            <person name="Wielgoss S."/>
        </authorList>
    </citation>
    <scope>NUCLEOTIDE SEQUENCE [LARGE SCALE GENOMIC DNA]</scope>
    <source>
        <strain evidence="2 3">Cbm 6</strain>
    </source>
</reference>
<evidence type="ECO:0000313" key="3">
    <source>
        <dbReference type="Proteomes" id="UP001611383"/>
    </source>
</evidence>
<feature type="domain" description="Pyrrolo-quinoline quinone repeat" evidence="1">
    <location>
        <begin position="394"/>
        <end position="520"/>
    </location>
</feature>
<dbReference type="InterPro" id="IPR015943">
    <property type="entry name" value="WD40/YVTN_repeat-like_dom_sf"/>
</dbReference>
<dbReference type="SUPFAM" id="SSF50998">
    <property type="entry name" value="Quinoprotein alcohol dehydrogenase-like"/>
    <property type="match status" value="1"/>
</dbReference>
<proteinExistence type="predicted"/>
<name>A0ABY9WXW1_9BACT</name>
<dbReference type="PANTHER" id="PTHR34512">
    <property type="entry name" value="CELL SURFACE PROTEIN"/>
    <property type="match status" value="1"/>
</dbReference>